<dbReference type="AlphaFoldDB" id="A0A937KEN4"/>
<evidence type="ECO:0000313" key="1">
    <source>
        <dbReference type="EMBL" id="MBL6447348.1"/>
    </source>
</evidence>
<reference evidence="1" key="1">
    <citation type="submission" date="2021-01" db="EMBL/GenBank/DDBJ databases">
        <title>Fulvivirga kasyanovii gen. nov., sp nov., a novel member of the phylum Bacteroidetes isolated from seawater in a mussel farm.</title>
        <authorList>
            <person name="Zhao L.-H."/>
            <person name="Wang Z.-J."/>
        </authorList>
    </citation>
    <scope>NUCLEOTIDE SEQUENCE</scope>
    <source>
        <strain evidence="1">29W222</strain>
    </source>
</reference>
<dbReference type="Proteomes" id="UP000614216">
    <property type="component" value="Unassembled WGS sequence"/>
</dbReference>
<sequence length="153" mass="17190">MKYTTRVVWNKGPEELFTDNKYSRRHQWSFDGGLDVKASSSPHVIPVPLSDESAVDPEEAFVAALSSCHMLFFLSLAAKETYVVETYEDQAEGVMEENENGKMAMISVTLKPRIVFSEQHKVPDLSEVEALHEKAHNSCFLANSVQSKININL</sequence>
<dbReference type="Gene3D" id="3.30.300.20">
    <property type="match status" value="1"/>
</dbReference>
<proteinExistence type="predicted"/>
<protein>
    <submittedName>
        <fullName evidence="1">OsmC family protein</fullName>
    </submittedName>
</protein>
<comment type="caution">
    <text evidence="1">The sequence shown here is derived from an EMBL/GenBank/DDBJ whole genome shotgun (WGS) entry which is preliminary data.</text>
</comment>
<dbReference type="PANTHER" id="PTHR42830">
    <property type="entry name" value="OSMOTICALLY INDUCIBLE FAMILY PROTEIN"/>
    <property type="match status" value="1"/>
</dbReference>
<dbReference type="EMBL" id="JAEUGD010000042">
    <property type="protein sequence ID" value="MBL6447348.1"/>
    <property type="molecule type" value="Genomic_DNA"/>
</dbReference>
<dbReference type="InterPro" id="IPR052707">
    <property type="entry name" value="OsmC_Ohr_Peroxiredoxin"/>
</dbReference>
<organism evidence="1 2">
    <name type="scientific">Fulvivirga marina</name>
    <dbReference type="NCBI Taxonomy" id="2494733"/>
    <lineage>
        <taxon>Bacteria</taxon>
        <taxon>Pseudomonadati</taxon>
        <taxon>Bacteroidota</taxon>
        <taxon>Cytophagia</taxon>
        <taxon>Cytophagales</taxon>
        <taxon>Fulvivirgaceae</taxon>
        <taxon>Fulvivirga</taxon>
    </lineage>
</organism>
<dbReference type="RefSeq" id="WP_202856860.1">
    <property type="nucleotide sequence ID" value="NZ_JAEUGD010000042.1"/>
</dbReference>
<accession>A0A937KEN4</accession>
<dbReference type="InterPro" id="IPR003718">
    <property type="entry name" value="OsmC/Ohr_fam"/>
</dbReference>
<dbReference type="InterPro" id="IPR036102">
    <property type="entry name" value="OsmC/Ohrsf"/>
</dbReference>
<dbReference type="InterPro" id="IPR015946">
    <property type="entry name" value="KH_dom-like_a/b"/>
</dbReference>
<gene>
    <name evidence="1" type="ORF">JMN32_13600</name>
</gene>
<evidence type="ECO:0000313" key="2">
    <source>
        <dbReference type="Proteomes" id="UP000614216"/>
    </source>
</evidence>
<dbReference type="PANTHER" id="PTHR42830:SF2">
    <property type="entry name" value="OSMC_OHR FAMILY PROTEIN"/>
    <property type="match status" value="1"/>
</dbReference>
<dbReference type="SUPFAM" id="SSF82784">
    <property type="entry name" value="OsmC-like"/>
    <property type="match status" value="1"/>
</dbReference>
<dbReference type="Pfam" id="PF02566">
    <property type="entry name" value="OsmC"/>
    <property type="match status" value="1"/>
</dbReference>
<keyword evidence="2" id="KW-1185">Reference proteome</keyword>
<name>A0A937KEN4_9BACT</name>